<evidence type="ECO:0000313" key="2">
    <source>
        <dbReference type="Proteomes" id="UP001250656"/>
    </source>
</evidence>
<proteinExistence type="predicted"/>
<dbReference type="RefSeq" id="WP_314016287.1">
    <property type="nucleotide sequence ID" value="NZ_JAVTTP010000001.1"/>
</dbReference>
<gene>
    <name evidence="1" type="ORF">RQM65_15295</name>
</gene>
<dbReference type="InterPro" id="IPR018673">
    <property type="entry name" value="DUF2141"/>
</dbReference>
<keyword evidence="2" id="KW-1185">Reference proteome</keyword>
<organism evidence="1 2">
    <name type="scientific">Pricia mediterranea</name>
    <dbReference type="NCBI Taxonomy" id="3076079"/>
    <lineage>
        <taxon>Bacteria</taxon>
        <taxon>Pseudomonadati</taxon>
        <taxon>Bacteroidota</taxon>
        <taxon>Flavobacteriia</taxon>
        <taxon>Flavobacteriales</taxon>
        <taxon>Flavobacteriaceae</taxon>
        <taxon>Pricia</taxon>
    </lineage>
</organism>
<dbReference type="Proteomes" id="UP001250656">
    <property type="component" value="Unassembled WGS sequence"/>
</dbReference>
<sequence>MEKSIGKITVLIAVFALISFKGFNQNESYTLTVIVKELRNSDGVVQFALYNKDGTIPDEKFKAYYKMKKGEISNGASTITFNDLPKGRYAINVLHDENENGKIDKGFILPIEGIGFSNYSSIGLSNRPKFPKASFELDSDVTVSVKIIYK</sequence>
<comment type="caution">
    <text evidence="1">The sequence shown here is derived from an EMBL/GenBank/DDBJ whole genome shotgun (WGS) entry which is preliminary data.</text>
</comment>
<evidence type="ECO:0000313" key="1">
    <source>
        <dbReference type="EMBL" id="MDT7830032.1"/>
    </source>
</evidence>
<dbReference type="EMBL" id="JAVTTP010000001">
    <property type="protein sequence ID" value="MDT7830032.1"/>
    <property type="molecule type" value="Genomic_DNA"/>
</dbReference>
<name>A0ABU3L8N6_9FLAO</name>
<dbReference type="Pfam" id="PF09912">
    <property type="entry name" value="DUF2141"/>
    <property type="match status" value="1"/>
</dbReference>
<protein>
    <submittedName>
        <fullName evidence="1">DUF2141 domain-containing protein</fullName>
    </submittedName>
</protein>
<accession>A0ABU3L8N6</accession>
<reference evidence="1 2" key="1">
    <citation type="submission" date="2023-09" db="EMBL/GenBank/DDBJ databases">
        <title>Novel taxa isolated from Blanes Bay.</title>
        <authorList>
            <person name="Rey-Velasco X."/>
            <person name="Lucena T."/>
        </authorList>
    </citation>
    <scope>NUCLEOTIDE SEQUENCE [LARGE SCALE GENOMIC DNA]</scope>
    <source>
        <strain evidence="1 2">S334</strain>
    </source>
</reference>